<evidence type="ECO:0000259" key="2">
    <source>
        <dbReference type="Pfam" id="PF20432"/>
    </source>
</evidence>
<feature type="domain" description="Antitoxin Xre-like helix-turn-helix" evidence="2">
    <location>
        <begin position="39"/>
        <end position="98"/>
    </location>
</feature>
<dbReference type="Pfam" id="PF20432">
    <property type="entry name" value="Xre-like-HTH"/>
    <property type="match status" value="1"/>
</dbReference>
<dbReference type="Pfam" id="PF09722">
    <property type="entry name" value="Xre_MbcA_ParS_C"/>
    <property type="match status" value="1"/>
</dbReference>
<keyword evidence="4" id="KW-1185">Reference proteome</keyword>
<organism evidence="3 4">
    <name type="scientific">Solitalea longa</name>
    <dbReference type="NCBI Taxonomy" id="2079460"/>
    <lineage>
        <taxon>Bacteria</taxon>
        <taxon>Pseudomonadati</taxon>
        <taxon>Bacteroidota</taxon>
        <taxon>Sphingobacteriia</taxon>
        <taxon>Sphingobacteriales</taxon>
        <taxon>Sphingobacteriaceae</taxon>
        <taxon>Solitalea</taxon>
    </lineage>
</organism>
<dbReference type="EMBL" id="PQVF01000006">
    <property type="protein sequence ID" value="POY36567.1"/>
    <property type="molecule type" value="Genomic_DNA"/>
</dbReference>
<gene>
    <name evidence="3" type="ORF">C3K47_09330</name>
</gene>
<name>A0A2S5A2Q1_9SPHI</name>
<sequence>MSAIKKTTYRVEDDDNASVSMVAEALAPYQTLMGNPQAQLRVIREGLPAKALSDMITLSGASQIDVANMLRMSEKTLRSYIKESKQLDIGVSEHLIQLFELFDKGIEAIGSLDSFKKWLQSKSIGLAAKPIELLNTITGIELIKEELIRIEFGALA</sequence>
<dbReference type="RefSeq" id="WP_103788870.1">
    <property type="nucleotide sequence ID" value="NZ_PQVF01000006.1"/>
</dbReference>
<dbReference type="OrthoDB" id="5770459at2"/>
<proteinExistence type="predicted"/>
<dbReference type="Proteomes" id="UP000236893">
    <property type="component" value="Unassembled WGS sequence"/>
</dbReference>
<evidence type="ECO:0000313" key="4">
    <source>
        <dbReference type="Proteomes" id="UP000236893"/>
    </source>
</evidence>
<evidence type="ECO:0000259" key="1">
    <source>
        <dbReference type="Pfam" id="PF09722"/>
    </source>
</evidence>
<comment type="caution">
    <text evidence="3">The sequence shown here is derived from an EMBL/GenBank/DDBJ whole genome shotgun (WGS) entry which is preliminary data.</text>
</comment>
<feature type="domain" description="Antitoxin Xre/MbcA/ParS-like toxin-binding" evidence="1">
    <location>
        <begin position="109"/>
        <end position="153"/>
    </location>
</feature>
<dbReference type="InterPro" id="IPR024467">
    <property type="entry name" value="Xre/MbcA/ParS-like_toxin-bd"/>
</dbReference>
<protein>
    <submittedName>
        <fullName evidence="3">Uncharacterized protein</fullName>
    </submittedName>
</protein>
<evidence type="ECO:0000313" key="3">
    <source>
        <dbReference type="EMBL" id="POY36567.1"/>
    </source>
</evidence>
<dbReference type="GO" id="GO:0003677">
    <property type="term" value="F:DNA binding"/>
    <property type="evidence" value="ECO:0007669"/>
    <property type="project" value="InterPro"/>
</dbReference>
<dbReference type="AlphaFoldDB" id="A0A2S5A2Q1"/>
<accession>A0A2S5A2Q1</accession>
<reference evidence="3 4" key="1">
    <citation type="submission" date="2018-01" db="EMBL/GenBank/DDBJ databases">
        <authorList>
            <person name="Gaut B.S."/>
            <person name="Morton B.R."/>
            <person name="Clegg M.T."/>
            <person name="Duvall M.R."/>
        </authorList>
    </citation>
    <scope>NUCLEOTIDE SEQUENCE [LARGE SCALE GENOMIC DNA]</scope>
    <source>
        <strain evidence="3 4">HR-AV</strain>
    </source>
</reference>
<dbReference type="InterPro" id="IPR046847">
    <property type="entry name" value="Xre-like_HTH"/>
</dbReference>